<feature type="transmembrane region" description="Helical" evidence="1">
    <location>
        <begin position="58"/>
        <end position="78"/>
    </location>
</feature>
<sequence length="252" mass="26467">MLLRSRLVNSAVAFALACLVMITLHELAHAAVALLQGNSPTLGAFSVDPHATTDGERIATALGGPLFSLVSGVVVLTLPTSRLPAFWGLAVLWFGLLSVQEFSGYLITGPFAGVGDIGQALELSNAPAYVGWIGFVVGWAITYVVGRIAVRRLITFTDSDTALAPQLRELGLFAWLTGVVIVLILSLGLFDGGGDGPFEALGLIASGIFLIFVRLFMTEGMRSSGAPVRFGVPAVGMVALIVVALARQILFR</sequence>
<evidence type="ECO:0000313" key="3">
    <source>
        <dbReference type="Proteomes" id="UP000654257"/>
    </source>
</evidence>
<name>A0A917CU26_9NOCA</name>
<protein>
    <submittedName>
        <fullName evidence="2">Uncharacterized protein</fullName>
    </submittedName>
</protein>
<reference evidence="2" key="2">
    <citation type="submission" date="2020-09" db="EMBL/GenBank/DDBJ databases">
        <authorList>
            <person name="Sun Q."/>
            <person name="Sedlacek I."/>
        </authorList>
    </citation>
    <scope>NUCLEOTIDE SEQUENCE</scope>
    <source>
        <strain evidence="2">CCM 7905</strain>
    </source>
</reference>
<feature type="transmembrane region" description="Helical" evidence="1">
    <location>
        <begin position="228"/>
        <end position="250"/>
    </location>
</feature>
<feature type="transmembrane region" description="Helical" evidence="1">
    <location>
        <begin position="196"/>
        <end position="216"/>
    </location>
</feature>
<evidence type="ECO:0000256" key="1">
    <source>
        <dbReference type="SAM" id="Phobius"/>
    </source>
</evidence>
<evidence type="ECO:0000313" key="2">
    <source>
        <dbReference type="EMBL" id="GGF98226.1"/>
    </source>
</evidence>
<gene>
    <name evidence="2" type="ORF">GCM10007304_10270</name>
</gene>
<comment type="caution">
    <text evidence="2">The sequence shown here is derived from an EMBL/GenBank/DDBJ whole genome shotgun (WGS) entry which is preliminary data.</text>
</comment>
<dbReference type="AlphaFoldDB" id="A0A917CU26"/>
<accession>A0A917CU26</accession>
<keyword evidence="1" id="KW-0472">Membrane</keyword>
<proteinExistence type="predicted"/>
<dbReference type="PROSITE" id="PS51257">
    <property type="entry name" value="PROKAR_LIPOPROTEIN"/>
    <property type="match status" value="1"/>
</dbReference>
<dbReference type="Proteomes" id="UP000654257">
    <property type="component" value="Unassembled WGS sequence"/>
</dbReference>
<feature type="transmembrane region" description="Helical" evidence="1">
    <location>
        <begin position="170"/>
        <end position="190"/>
    </location>
</feature>
<reference evidence="2" key="1">
    <citation type="journal article" date="2014" name="Int. J. Syst. Evol. Microbiol.">
        <title>Complete genome sequence of Corynebacterium casei LMG S-19264T (=DSM 44701T), isolated from a smear-ripened cheese.</title>
        <authorList>
            <consortium name="US DOE Joint Genome Institute (JGI-PGF)"/>
            <person name="Walter F."/>
            <person name="Albersmeier A."/>
            <person name="Kalinowski J."/>
            <person name="Ruckert C."/>
        </authorList>
    </citation>
    <scope>NUCLEOTIDE SEQUENCE</scope>
    <source>
        <strain evidence="2">CCM 7905</strain>
    </source>
</reference>
<keyword evidence="1" id="KW-1133">Transmembrane helix</keyword>
<feature type="transmembrane region" description="Helical" evidence="1">
    <location>
        <begin position="128"/>
        <end position="150"/>
    </location>
</feature>
<dbReference type="RefSeq" id="WP_188543570.1">
    <property type="nucleotide sequence ID" value="NZ_BMCU01000001.1"/>
</dbReference>
<keyword evidence="1" id="KW-0812">Transmembrane</keyword>
<keyword evidence="3" id="KW-1185">Reference proteome</keyword>
<dbReference type="EMBL" id="BMCU01000001">
    <property type="protein sequence ID" value="GGF98226.1"/>
    <property type="molecule type" value="Genomic_DNA"/>
</dbReference>
<organism evidence="2 3">
    <name type="scientific">Rhodococcoides trifolii</name>
    <dbReference type="NCBI Taxonomy" id="908250"/>
    <lineage>
        <taxon>Bacteria</taxon>
        <taxon>Bacillati</taxon>
        <taxon>Actinomycetota</taxon>
        <taxon>Actinomycetes</taxon>
        <taxon>Mycobacteriales</taxon>
        <taxon>Nocardiaceae</taxon>
        <taxon>Rhodococcoides</taxon>
    </lineage>
</organism>
<feature type="transmembrane region" description="Helical" evidence="1">
    <location>
        <begin position="85"/>
        <end position="108"/>
    </location>
</feature>